<comment type="caution">
    <text evidence="1">The sequence shown here is derived from an EMBL/GenBank/DDBJ whole genome shotgun (WGS) entry which is preliminary data.</text>
</comment>
<evidence type="ECO:0000313" key="2">
    <source>
        <dbReference type="Proteomes" id="UP000177960"/>
    </source>
</evidence>
<dbReference type="AlphaFoldDB" id="A0A1G1ZFJ3"/>
<evidence type="ECO:0000313" key="1">
    <source>
        <dbReference type="EMBL" id="OGY63303.1"/>
    </source>
</evidence>
<name>A0A1G1ZFJ3_9BACT</name>
<gene>
    <name evidence="1" type="ORF">A3B92_03520</name>
</gene>
<accession>A0A1G1ZFJ3</accession>
<organism evidence="1 2">
    <name type="scientific">Candidatus Harrisonbacteria bacterium RIFCSPHIGHO2_02_FULL_42_16</name>
    <dbReference type="NCBI Taxonomy" id="1798404"/>
    <lineage>
        <taxon>Bacteria</taxon>
        <taxon>Candidatus Harrisoniibacteriota</taxon>
    </lineage>
</organism>
<dbReference type="STRING" id="1798404.A3B92_03520"/>
<dbReference type="EMBL" id="MHJG01000024">
    <property type="protein sequence ID" value="OGY63303.1"/>
    <property type="molecule type" value="Genomic_DNA"/>
</dbReference>
<protein>
    <submittedName>
        <fullName evidence="1">Uncharacterized protein</fullName>
    </submittedName>
</protein>
<dbReference type="Proteomes" id="UP000177960">
    <property type="component" value="Unassembled WGS sequence"/>
</dbReference>
<proteinExistence type="predicted"/>
<reference evidence="1 2" key="1">
    <citation type="journal article" date="2016" name="Nat. Commun.">
        <title>Thousands of microbial genomes shed light on interconnected biogeochemical processes in an aquifer system.</title>
        <authorList>
            <person name="Anantharaman K."/>
            <person name="Brown C.T."/>
            <person name="Hug L.A."/>
            <person name="Sharon I."/>
            <person name="Castelle C.J."/>
            <person name="Probst A.J."/>
            <person name="Thomas B.C."/>
            <person name="Singh A."/>
            <person name="Wilkins M.J."/>
            <person name="Karaoz U."/>
            <person name="Brodie E.L."/>
            <person name="Williams K.H."/>
            <person name="Hubbard S.S."/>
            <person name="Banfield J.F."/>
        </authorList>
    </citation>
    <scope>NUCLEOTIDE SEQUENCE [LARGE SCALE GENOMIC DNA]</scope>
</reference>
<sequence length="118" mass="13438">MFGKEITAKLVRTEYMEYIEVAIPNVGERRLYEGIIEYCTKYLSANELRKVLADCEAQLKELGDDNIPPPFHKMMNDLKKEMSNRGIPLTPFTEEEKSRLGNILKNLVIGDGGNSKSQ</sequence>